<dbReference type="SMART" id="SM00418">
    <property type="entry name" value="HTH_ARSR"/>
    <property type="match status" value="1"/>
</dbReference>
<dbReference type="CDD" id="cd00090">
    <property type="entry name" value="HTH_ARSR"/>
    <property type="match status" value="1"/>
</dbReference>
<dbReference type="PANTHER" id="PTHR33154:SF18">
    <property type="entry name" value="ARSENICAL RESISTANCE OPERON REPRESSOR"/>
    <property type="match status" value="1"/>
</dbReference>
<evidence type="ECO:0000313" key="5">
    <source>
        <dbReference type="EMBL" id="MFC7372938.1"/>
    </source>
</evidence>
<feature type="domain" description="HTH arsR-type" evidence="4">
    <location>
        <begin position="1"/>
        <end position="101"/>
    </location>
</feature>
<dbReference type="EMBL" id="JBHTCP010000048">
    <property type="protein sequence ID" value="MFC7372938.1"/>
    <property type="molecule type" value="Genomic_DNA"/>
</dbReference>
<dbReference type="Gene3D" id="1.10.10.10">
    <property type="entry name" value="Winged helix-like DNA-binding domain superfamily/Winged helix DNA-binding domain"/>
    <property type="match status" value="1"/>
</dbReference>
<evidence type="ECO:0000256" key="2">
    <source>
        <dbReference type="ARBA" id="ARBA00023125"/>
    </source>
</evidence>
<reference evidence="6" key="1">
    <citation type="journal article" date="2019" name="Int. J. Syst. Evol. Microbiol.">
        <title>The Global Catalogue of Microorganisms (GCM) 10K type strain sequencing project: providing services to taxonomists for standard genome sequencing and annotation.</title>
        <authorList>
            <consortium name="The Broad Institute Genomics Platform"/>
            <consortium name="The Broad Institute Genome Sequencing Center for Infectious Disease"/>
            <person name="Wu L."/>
            <person name="Ma J."/>
        </authorList>
    </citation>
    <scope>NUCLEOTIDE SEQUENCE [LARGE SCALE GENOMIC DNA]</scope>
    <source>
        <strain evidence="6">NBRC 106396</strain>
    </source>
</reference>
<gene>
    <name evidence="5" type="ORF">ACFQPF_14880</name>
</gene>
<dbReference type="InterPro" id="IPR036390">
    <property type="entry name" value="WH_DNA-bd_sf"/>
</dbReference>
<keyword evidence="3" id="KW-0804">Transcription</keyword>
<evidence type="ECO:0000256" key="1">
    <source>
        <dbReference type="ARBA" id="ARBA00023015"/>
    </source>
</evidence>
<protein>
    <submittedName>
        <fullName evidence="5">ArsR/SmtB family transcription factor</fullName>
    </submittedName>
</protein>
<accession>A0ABW2NVC6</accession>
<keyword evidence="1" id="KW-0805">Transcription regulation</keyword>
<dbReference type="InterPro" id="IPR051081">
    <property type="entry name" value="HTH_MetalResp_TranReg"/>
</dbReference>
<dbReference type="Proteomes" id="UP001596549">
    <property type="component" value="Unassembled WGS sequence"/>
</dbReference>
<dbReference type="PROSITE" id="PS50987">
    <property type="entry name" value="HTH_ARSR_2"/>
    <property type="match status" value="1"/>
</dbReference>
<evidence type="ECO:0000259" key="4">
    <source>
        <dbReference type="PROSITE" id="PS50987"/>
    </source>
</evidence>
<dbReference type="InterPro" id="IPR036388">
    <property type="entry name" value="WH-like_DNA-bd_sf"/>
</dbReference>
<dbReference type="Pfam" id="PF01022">
    <property type="entry name" value="HTH_5"/>
    <property type="match status" value="1"/>
</dbReference>
<evidence type="ECO:0000256" key="3">
    <source>
        <dbReference type="ARBA" id="ARBA00023163"/>
    </source>
</evidence>
<keyword evidence="6" id="KW-1185">Reference proteome</keyword>
<proteinExistence type="predicted"/>
<dbReference type="RefSeq" id="WP_379750503.1">
    <property type="nucleotide sequence ID" value="NZ_JBHTCP010000048.1"/>
</dbReference>
<organism evidence="5 6">
    <name type="scientific">Fictibacillus iocasae</name>
    <dbReference type="NCBI Taxonomy" id="2715437"/>
    <lineage>
        <taxon>Bacteria</taxon>
        <taxon>Bacillati</taxon>
        <taxon>Bacillota</taxon>
        <taxon>Bacilli</taxon>
        <taxon>Bacillales</taxon>
        <taxon>Fictibacillaceae</taxon>
        <taxon>Fictibacillus</taxon>
    </lineage>
</organism>
<evidence type="ECO:0000313" key="6">
    <source>
        <dbReference type="Proteomes" id="UP001596549"/>
    </source>
</evidence>
<dbReference type="NCBIfam" id="NF033788">
    <property type="entry name" value="HTH_metalloreg"/>
    <property type="match status" value="1"/>
</dbReference>
<name>A0ABW2NVC6_9BACL</name>
<dbReference type="InterPro" id="IPR011991">
    <property type="entry name" value="ArsR-like_HTH"/>
</dbReference>
<dbReference type="PANTHER" id="PTHR33154">
    <property type="entry name" value="TRANSCRIPTIONAL REGULATOR, ARSR FAMILY"/>
    <property type="match status" value="1"/>
</dbReference>
<comment type="caution">
    <text evidence="5">The sequence shown here is derived from an EMBL/GenBank/DDBJ whole genome shotgun (WGS) entry which is preliminary data.</text>
</comment>
<sequence>MELEQLSECYKAMADKTRLKILALLRHEELCVCELVEILKMTQPSISQHLRKLKQAKLVKERRSSQWIFYSIDGEMYPFIQENLNALPDMSAEIEHLKHSGMKVCCS</sequence>
<dbReference type="InterPro" id="IPR001845">
    <property type="entry name" value="HTH_ArsR_DNA-bd_dom"/>
</dbReference>
<dbReference type="PRINTS" id="PR00778">
    <property type="entry name" value="HTHARSR"/>
</dbReference>
<dbReference type="SUPFAM" id="SSF46785">
    <property type="entry name" value="Winged helix' DNA-binding domain"/>
    <property type="match status" value="1"/>
</dbReference>
<keyword evidence="2" id="KW-0238">DNA-binding</keyword>